<evidence type="ECO:0000256" key="3">
    <source>
        <dbReference type="RuleBase" id="RU361235"/>
    </source>
</evidence>
<evidence type="ECO:0000256" key="2">
    <source>
        <dbReference type="ARBA" id="ARBA00022801"/>
    </source>
</evidence>
<dbReference type="Gene3D" id="3.40.50.1820">
    <property type="entry name" value="alpha/beta hydrolase"/>
    <property type="match status" value="1"/>
</dbReference>
<dbReference type="InterPro" id="IPR050309">
    <property type="entry name" value="Type-B_Carboxylest/Lipase"/>
</dbReference>
<feature type="compositionally biased region" description="Acidic residues" evidence="4">
    <location>
        <begin position="87"/>
        <end position="98"/>
    </location>
</feature>
<dbReference type="InterPro" id="IPR019826">
    <property type="entry name" value="Carboxylesterase_B_AS"/>
</dbReference>
<dbReference type="GO" id="GO:0016787">
    <property type="term" value="F:hydrolase activity"/>
    <property type="evidence" value="ECO:0007669"/>
    <property type="project" value="UniProtKB-KW"/>
</dbReference>
<dbReference type="AlphaFoldDB" id="A0A4Y6PRP7"/>
<feature type="region of interest" description="Disordered" evidence="4">
    <location>
        <begin position="74"/>
        <end position="116"/>
    </location>
</feature>
<accession>A0A5B8Y3B5</accession>
<feature type="compositionally biased region" description="Basic and acidic residues" evidence="4">
    <location>
        <begin position="99"/>
        <end position="111"/>
    </location>
</feature>
<reference evidence="6 7" key="1">
    <citation type="submission" date="2019-06" db="EMBL/GenBank/DDBJ databases">
        <title>Persicimonas caeni gen. nov., sp. nov., a predatory bacterium isolated from solar saltern.</title>
        <authorList>
            <person name="Wang S."/>
        </authorList>
    </citation>
    <scope>NUCLEOTIDE SEQUENCE [LARGE SCALE GENOMIC DNA]</scope>
    <source>
        <strain evidence="6 7">YN101</strain>
    </source>
</reference>
<dbReference type="SUPFAM" id="SSF53474">
    <property type="entry name" value="alpha/beta-Hydrolases"/>
    <property type="match status" value="1"/>
</dbReference>
<dbReference type="PANTHER" id="PTHR11559">
    <property type="entry name" value="CARBOXYLESTERASE"/>
    <property type="match status" value="1"/>
</dbReference>
<accession>A0A4Y6PRP7</accession>
<dbReference type="PROSITE" id="PS00122">
    <property type="entry name" value="CARBOXYLESTERASE_B_1"/>
    <property type="match status" value="1"/>
</dbReference>
<dbReference type="EMBL" id="CP041186">
    <property type="protein sequence ID" value="QDG50903.1"/>
    <property type="molecule type" value="Genomic_DNA"/>
</dbReference>
<dbReference type="Pfam" id="PF00135">
    <property type="entry name" value="COesterase"/>
    <property type="match status" value="1"/>
</dbReference>
<dbReference type="EC" id="3.1.1.-" evidence="3"/>
<dbReference type="Proteomes" id="UP000315995">
    <property type="component" value="Chromosome"/>
</dbReference>
<evidence type="ECO:0000259" key="5">
    <source>
        <dbReference type="Pfam" id="PF00135"/>
    </source>
</evidence>
<evidence type="ECO:0000313" key="6">
    <source>
        <dbReference type="EMBL" id="QDG50903.1"/>
    </source>
</evidence>
<keyword evidence="7" id="KW-1185">Reference proteome</keyword>
<gene>
    <name evidence="6" type="ORF">FIV42_09205</name>
</gene>
<dbReference type="InterPro" id="IPR029058">
    <property type="entry name" value="AB_hydrolase_fold"/>
</dbReference>
<keyword evidence="2 3" id="KW-0378">Hydrolase</keyword>
<proteinExistence type="inferred from homology"/>
<evidence type="ECO:0000256" key="4">
    <source>
        <dbReference type="SAM" id="MobiDB-lite"/>
    </source>
</evidence>
<sequence>MATTASRSSPTTSSPGCGPYLQCGWCGGFGAEFGLISPRLHPKTGRPMNRNTLAICLLAASTLAACGDDTNSNPAADTGADTALEPDAGDDVGDGVEDADSRQTPEGRVDTTEGPVQGTEFAGVWAFKGIPYAQPPVGEHRWKPPRAPAVRDGIFEAKSYGYACPQDASNTLTQSGPTDEDCLTLNIWTSQLEPEEPLPVMFWIHGGGFIQGSTGQTIAGGTEVYDGVDLALEDVVVVTINYRLGALGFLAHEAFVGEDGHPAAGNYGLLDQIQALSWVRDNIDRFGGDADKITIFGESAGGVSVCALMASPLTEGMFTGAIMESGNCLAQMRKLDVQNGQQEPATAQGERLAEAAGCADAGDVAACMRGKSSDEILEALPGSISLLGDGEAFEPIIDGHVLDKSMARAIEDGSAHEVPFVIGVNADEGTLFTSSQQNMTETQYEDLVNATFPTIGAQVLEEYPAAEYDAPWKALAAIVGDVAFVCPSRKAARAHSTNANATFTYFFTHVTSAGRQTGLGAFHASELAFVFGNFGSFGGGGAEGELSGSMQTWWTQFAYDGAPGSDGTVDWPAYDAGADTWLQLDTDELGPTTGVRGDYCDFWDAYL</sequence>
<comment type="similarity">
    <text evidence="1 3">Belongs to the type-B carboxylesterase/lipase family.</text>
</comment>
<name>A0A4Y6PRP7_PERCE</name>
<feature type="domain" description="Carboxylesterase type B" evidence="5">
    <location>
        <begin position="108"/>
        <end position="603"/>
    </location>
</feature>
<dbReference type="InterPro" id="IPR002018">
    <property type="entry name" value="CarbesteraseB"/>
</dbReference>
<protein>
    <recommendedName>
        <fullName evidence="3">Carboxylic ester hydrolase</fullName>
        <ecNumber evidence="3">3.1.1.-</ecNumber>
    </recommendedName>
</protein>
<evidence type="ECO:0000313" key="7">
    <source>
        <dbReference type="Proteomes" id="UP000315995"/>
    </source>
</evidence>
<dbReference type="OrthoDB" id="9775851at2"/>
<organism evidence="6 7">
    <name type="scientific">Persicimonas caeni</name>
    <dbReference type="NCBI Taxonomy" id="2292766"/>
    <lineage>
        <taxon>Bacteria</taxon>
        <taxon>Deltaproteobacteria</taxon>
        <taxon>Bradymonadales</taxon>
        <taxon>Bradymonadaceae</taxon>
        <taxon>Persicimonas</taxon>
    </lineage>
</organism>
<evidence type="ECO:0000256" key="1">
    <source>
        <dbReference type="ARBA" id="ARBA00005964"/>
    </source>
</evidence>